<keyword evidence="2" id="KW-1185">Reference proteome</keyword>
<dbReference type="GO" id="GO:0005507">
    <property type="term" value="F:copper ion binding"/>
    <property type="evidence" value="ECO:0007669"/>
    <property type="project" value="InterPro"/>
</dbReference>
<dbReference type="OrthoDB" id="284043at2"/>
<protein>
    <recommendedName>
        <fullName evidence="3">IPT/TIG domain-containing protein</fullName>
    </recommendedName>
</protein>
<dbReference type="Proteomes" id="UP000267049">
    <property type="component" value="Unassembled WGS sequence"/>
</dbReference>
<evidence type="ECO:0000313" key="2">
    <source>
        <dbReference type="Proteomes" id="UP000267049"/>
    </source>
</evidence>
<evidence type="ECO:0008006" key="3">
    <source>
        <dbReference type="Google" id="ProtNLM"/>
    </source>
</evidence>
<sequence length="360" mass="37530">MNKAPRAHRPQPAAIVGGAAMISSSLRRNRGPWLAAAIVGALSLSGTAAAQTAMPPNLIPLGVFDTTLATDTGGRSTLRFSTTSWNGGAGPLELAAGEVETGSGKLRVYQVVYQSSGPPALHFAGAFEYHPAHNHMHFNDFALYTLQPVNAPGGSLRTGVKTTFCVMDTTAINLGLQGAPARAFYTQCGRDLQGISVGWGDTYGAHLAGQEIDFTANADGIYQLKVEVDPKKVLVENNENDNVSCVLLNIKKPSTVSVLDSSGHCASVASITPSSARTGTSVQVSITGYGFTAGMGVSFDGGTGPRPVASNVQLTSNTESVDRITATVTVPYKKQPGRNPVWNVRVGNGGVLARGFTVTR</sequence>
<dbReference type="EMBL" id="RIBS01000001">
    <property type="protein sequence ID" value="RNF86251.1"/>
    <property type="molecule type" value="Genomic_DNA"/>
</dbReference>
<reference evidence="1 2" key="1">
    <citation type="submission" date="2018-11" db="EMBL/GenBank/DDBJ databases">
        <title>Lysobacter cryohumiis sp. nov., isolated from soil in the Tianshan Mountains, Xinjiang, China.</title>
        <authorList>
            <person name="Luo Y."/>
            <person name="Sheng H."/>
        </authorList>
    </citation>
    <scope>NUCLEOTIDE SEQUENCE [LARGE SCALE GENOMIC DNA]</scope>
    <source>
        <strain evidence="1 2">ZS60</strain>
    </source>
</reference>
<evidence type="ECO:0000313" key="1">
    <source>
        <dbReference type="EMBL" id="RNF86251.1"/>
    </source>
</evidence>
<gene>
    <name evidence="1" type="ORF">EER27_02170</name>
</gene>
<dbReference type="Pfam" id="PF01186">
    <property type="entry name" value="Lysyl_oxidase"/>
    <property type="match status" value="1"/>
</dbReference>
<comment type="caution">
    <text evidence="1">The sequence shown here is derived from an EMBL/GenBank/DDBJ whole genome shotgun (WGS) entry which is preliminary data.</text>
</comment>
<proteinExistence type="predicted"/>
<organism evidence="1 2">
    <name type="scientific">Montanilutibacter psychrotolerans</name>
    <dbReference type="NCBI Taxonomy" id="1327343"/>
    <lineage>
        <taxon>Bacteria</taxon>
        <taxon>Pseudomonadati</taxon>
        <taxon>Pseudomonadota</taxon>
        <taxon>Gammaproteobacteria</taxon>
        <taxon>Lysobacterales</taxon>
        <taxon>Lysobacteraceae</taxon>
        <taxon>Montanilutibacter</taxon>
    </lineage>
</organism>
<dbReference type="AlphaFoldDB" id="A0A3M8SXZ5"/>
<dbReference type="GO" id="GO:0016641">
    <property type="term" value="F:oxidoreductase activity, acting on the CH-NH2 group of donors, oxygen as acceptor"/>
    <property type="evidence" value="ECO:0007669"/>
    <property type="project" value="InterPro"/>
</dbReference>
<name>A0A3M8SXZ5_9GAMM</name>
<accession>A0A3M8SXZ5</accession>
<dbReference type="InterPro" id="IPR001695">
    <property type="entry name" value="Lysyl_oxidase"/>
</dbReference>